<sequence length="410" mass="43912">MLTDPDTFGTDAAPAEAGQVPSVFLKAGQDRRISAGHPWAYSNEVSIDRAAGIEAGTLVTLRRVDGKPLGVGFFNPHTLIAVRLLSREPHAHIDKAFLANRLQRALALRERFYTEPYYRLVHAEADGLPGLIVDRFGSVLVVQTNAAGMERLQPLLLDAIDSLLAPTAIVLRGDSQARALEGLPAETTVARGNLSDAVEVIEDGLVFYADVCAGQKTGWYFDQRPNRAFVAPLAQGERMLDVFCHTGGFAIRAAAAGAREAIGVDSSDSALTLAKRAATAAGLDRRCSFAREDAFAALTRFAADGTRFRLVVADPPPFARSRKDVPSALKGYRKLARLAAAVVEPGGFLFIASCSHAVEASAFAREVALGIGRTGRTGRLIRESGAGPDHPQHLHLPETAYLKTLLLQVD</sequence>
<protein>
    <submittedName>
        <fullName evidence="10">SAM-dependent methyltransferase</fullName>
    </submittedName>
</protein>
<dbReference type="Pfam" id="PF17785">
    <property type="entry name" value="PUA_3"/>
    <property type="match status" value="1"/>
</dbReference>
<dbReference type="Pfam" id="PF10672">
    <property type="entry name" value="Methyltrans_SAM"/>
    <property type="match status" value="1"/>
</dbReference>
<dbReference type="PANTHER" id="PTHR42873">
    <property type="entry name" value="RIBOSOMAL RNA LARGE SUBUNIT METHYLTRANSFERASE"/>
    <property type="match status" value="1"/>
</dbReference>
<dbReference type="GO" id="GO:0008168">
    <property type="term" value="F:methyltransferase activity"/>
    <property type="evidence" value="ECO:0007669"/>
    <property type="project" value="UniProtKB-KW"/>
</dbReference>
<dbReference type="GO" id="GO:0032259">
    <property type="term" value="P:methylation"/>
    <property type="evidence" value="ECO:0007669"/>
    <property type="project" value="UniProtKB-KW"/>
</dbReference>
<dbReference type="InterPro" id="IPR019614">
    <property type="entry name" value="SAM-dep_methyl-trfase"/>
</dbReference>
<dbReference type="SMART" id="SM00359">
    <property type="entry name" value="PUA"/>
    <property type="match status" value="1"/>
</dbReference>
<comment type="similarity">
    <text evidence="8">Belongs to the methyltransferase superfamily. RlmI family.</text>
</comment>
<dbReference type="CDD" id="cd21153">
    <property type="entry name" value="PUA_RlmI"/>
    <property type="match status" value="1"/>
</dbReference>
<dbReference type="SUPFAM" id="SSF53335">
    <property type="entry name" value="S-adenosyl-L-methionine-dependent methyltransferases"/>
    <property type="match status" value="1"/>
</dbReference>
<keyword evidence="2" id="KW-0963">Cytoplasm</keyword>
<keyword evidence="4 10" id="KW-0489">Methyltransferase</keyword>
<dbReference type="InterPro" id="IPR002478">
    <property type="entry name" value="PUA"/>
</dbReference>
<gene>
    <name evidence="10" type="ORF">DF3PB_2130002</name>
</gene>
<dbReference type="GO" id="GO:0003723">
    <property type="term" value="F:RNA binding"/>
    <property type="evidence" value="ECO:0007669"/>
    <property type="project" value="UniProtKB-KW"/>
</dbReference>
<keyword evidence="5 10" id="KW-0808">Transferase</keyword>
<evidence type="ECO:0000256" key="8">
    <source>
        <dbReference type="ARBA" id="ARBA00038091"/>
    </source>
</evidence>
<dbReference type="Gene3D" id="3.40.50.150">
    <property type="entry name" value="Vaccinia Virus protein VP39"/>
    <property type="match status" value="1"/>
</dbReference>
<evidence type="ECO:0000256" key="4">
    <source>
        <dbReference type="ARBA" id="ARBA00022603"/>
    </source>
</evidence>
<evidence type="ECO:0000256" key="6">
    <source>
        <dbReference type="ARBA" id="ARBA00022691"/>
    </source>
</evidence>
<proteinExistence type="inferred from homology"/>
<feature type="domain" description="PUA" evidence="9">
    <location>
        <begin position="21"/>
        <end position="107"/>
    </location>
</feature>
<evidence type="ECO:0000313" key="10">
    <source>
        <dbReference type="EMBL" id="SUS05810.1"/>
    </source>
</evidence>
<evidence type="ECO:0000259" key="9">
    <source>
        <dbReference type="SMART" id="SM00359"/>
    </source>
</evidence>
<dbReference type="InterPro" id="IPR029063">
    <property type="entry name" value="SAM-dependent_MTases_sf"/>
</dbReference>
<evidence type="ECO:0000256" key="5">
    <source>
        <dbReference type="ARBA" id="ARBA00022679"/>
    </source>
</evidence>
<dbReference type="GO" id="GO:0006364">
    <property type="term" value="P:rRNA processing"/>
    <property type="evidence" value="ECO:0007669"/>
    <property type="project" value="UniProtKB-KW"/>
</dbReference>
<dbReference type="PROSITE" id="PS50890">
    <property type="entry name" value="PUA"/>
    <property type="match status" value="1"/>
</dbReference>
<dbReference type="PANTHER" id="PTHR42873:SF1">
    <property type="entry name" value="S-ADENOSYLMETHIONINE-DEPENDENT METHYLTRANSFERASE DOMAIN-CONTAINING PROTEIN"/>
    <property type="match status" value="1"/>
</dbReference>
<evidence type="ECO:0000256" key="1">
    <source>
        <dbReference type="ARBA" id="ARBA00004496"/>
    </source>
</evidence>
<evidence type="ECO:0000256" key="2">
    <source>
        <dbReference type="ARBA" id="ARBA00022490"/>
    </source>
</evidence>
<keyword evidence="3" id="KW-0698">rRNA processing</keyword>
<dbReference type="CDD" id="cd11572">
    <property type="entry name" value="RlmI_M_like"/>
    <property type="match status" value="1"/>
</dbReference>
<dbReference type="GO" id="GO:0005737">
    <property type="term" value="C:cytoplasm"/>
    <property type="evidence" value="ECO:0007669"/>
    <property type="project" value="UniProtKB-SubCell"/>
</dbReference>
<comment type="subcellular location">
    <subcellularLocation>
        <location evidence="1">Cytoplasm</location>
    </subcellularLocation>
</comment>
<dbReference type="InterPro" id="IPR036974">
    <property type="entry name" value="PUA_sf"/>
</dbReference>
<evidence type="ECO:0000256" key="7">
    <source>
        <dbReference type="ARBA" id="ARBA00022884"/>
    </source>
</evidence>
<dbReference type="Gene3D" id="2.30.130.10">
    <property type="entry name" value="PUA domain"/>
    <property type="match status" value="1"/>
</dbReference>
<dbReference type="EMBL" id="UIDG01000128">
    <property type="protein sequence ID" value="SUS05810.1"/>
    <property type="molecule type" value="Genomic_DNA"/>
</dbReference>
<dbReference type="AlphaFoldDB" id="A0A380TDY2"/>
<keyword evidence="6" id="KW-0949">S-adenosyl-L-methionine</keyword>
<organism evidence="10">
    <name type="scientific">metagenome</name>
    <dbReference type="NCBI Taxonomy" id="256318"/>
    <lineage>
        <taxon>unclassified sequences</taxon>
        <taxon>metagenomes</taxon>
    </lineage>
</organism>
<reference evidence="10" key="1">
    <citation type="submission" date="2018-07" db="EMBL/GenBank/DDBJ databases">
        <authorList>
            <person name="Quirk P.G."/>
            <person name="Krulwich T.A."/>
        </authorList>
    </citation>
    <scope>NUCLEOTIDE SEQUENCE</scope>
</reference>
<dbReference type="Gene3D" id="3.30.750.80">
    <property type="entry name" value="RNA methyltransferase domain (HRMD) like"/>
    <property type="match status" value="1"/>
</dbReference>
<evidence type="ECO:0000256" key="3">
    <source>
        <dbReference type="ARBA" id="ARBA00022552"/>
    </source>
</evidence>
<name>A0A380TDY2_9ZZZZ</name>
<dbReference type="SUPFAM" id="SSF88697">
    <property type="entry name" value="PUA domain-like"/>
    <property type="match status" value="1"/>
</dbReference>
<keyword evidence="7" id="KW-0694">RNA-binding</keyword>
<dbReference type="InterPro" id="IPR015947">
    <property type="entry name" value="PUA-like_sf"/>
</dbReference>
<accession>A0A380TDY2</accession>
<dbReference type="InterPro" id="IPR041532">
    <property type="entry name" value="RlmI-like_PUA"/>
</dbReference>